<dbReference type="RefSeq" id="WP_074491246.1">
    <property type="nucleotide sequence ID" value="NZ_FPAM01000009.1"/>
</dbReference>
<evidence type="ECO:0000313" key="3">
    <source>
        <dbReference type="Proteomes" id="UP000186720"/>
    </source>
</evidence>
<organism evidence="2 3">
    <name type="scientific">Mucilaginibacter polytrichastri</name>
    <dbReference type="NCBI Taxonomy" id="1302689"/>
    <lineage>
        <taxon>Bacteria</taxon>
        <taxon>Pseudomonadati</taxon>
        <taxon>Bacteroidota</taxon>
        <taxon>Sphingobacteriia</taxon>
        <taxon>Sphingobacteriales</taxon>
        <taxon>Sphingobacteriaceae</taxon>
        <taxon>Mucilaginibacter</taxon>
    </lineage>
</organism>
<reference evidence="2 3" key="1">
    <citation type="submission" date="2016-11" db="EMBL/GenBank/DDBJ databases">
        <title>Whole Genome Sequencing of Mucilaginibacter polytrichastri RG4-7(T) isolated from the moss sample.</title>
        <authorList>
            <person name="Li Y."/>
        </authorList>
    </citation>
    <scope>NUCLEOTIDE SEQUENCE [LARGE SCALE GENOMIC DNA]</scope>
    <source>
        <strain evidence="2 3">RG4-7</strain>
    </source>
</reference>
<sequence>MNYTDFKNNDKLVDKLLAKLGILEWKTIFFDVDLEPDYDILKYQKDYADYYFKNSLSFEGRYQYVLDAEIGSFNLYPYEVLKYISEESGIALPDDFENAQVVKFLEEVSASDRDQLVDFGWKPEIDQLNLYCLRISHIENNTKAIVYEGGYMGLLTDFGGDLTLYADISLKVVPFLDRAPNQFYKTLVAEAYLLFMQRNYKLAAFTLFSAYDNFVNDKYGNPYEEIRLREKLKAVFKDRFAALEKHNIYTQIKRQIDDFEKVRNSIAHGTNTDDISFTEVKDSFIIMLSLFISYEFSFSDFQTIIDDILASGIDKQF</sequence>
<protein>
    <recommendedName>
        <fullName evidence="1">RiboL-PSP-HEPN domain-containing protein</fullName>
    </recommendedName>
</protein>
<name>A0A1Q6A3X3_9SPHI</name>
<dbReference type="AlphaFoldDB" id="A0A1Q6A3X3"/>
<dbReference type="EMBL" id="MPPL01000001">
    <property type="protein sequence ID" value="OKS88703.1"/>
    <property type="molecule type" value="Genomic_DNA"/>
</dbReference>
<accession>A0A1Q6A3X3</accession>
<gene>
    <name evidence="2" type="ORF">RG47T_4181</name>
</gene>
<dbReference type="Proteomes" id="UP000186720">
    <property type="component" value="Unassembled WGS sequence"/>
</dbReference>
<evidence type="ECO:0000259" key="1">
    <source>
        <dbReference type="Pfam" id="PF18735"/>
    </source>
</evidence>
<comment type="caution">
    <text evidence="2">The sequence shown here is derived from an EMBL/GenBank/DDBJ whole genome shotgun (WGS) entry which is preliminary data.</text>
</comment>
<feature type="domain" description="RiboL-PSP-HEPN" evidence="1">
    <location>
        <begin position="183"/>
        <end position="289"/>
    </location>
</feature>
<keyword evidence="3" id="KW-1185">Reference proteome</keyword>
<evidence type="ECO:0000313" key="2">
    <source>
        <dbReference type="EMBL" id="OKS88703.1"/>
    </source>
</evidence>
<dbReference type="Pfam" id="PF18735">
    <property type="entry name" value="HEPN_RiboL-PSP"/>
    <property type="match status" value="1"/>
</dbReference>
<proteinExistence type="predicted"/>
<dbReference type="InterPro" id="IPR041519">
    <property type="entry name" value="HEPN_RiboL-PSP"/>
</dbReference>